<evidence type="ECO:0000313" key="7">
    <source>
        <dbReference type="RefSeq" id="XP_010481110.1"/>
    </source>
</evidence>
<evidence type="ECO:0000256" key="2">
    <source>
        <dbReference type="ARBA" id="ARBA00022771"/>
    </source>
</evidence>
<evidence type="ECO:0000256" key="4">
    <source>
        <dbReference type="PROSITE-ProRule" id="PRU00325"/>
    </source>
</evidence>
<dbReference type="InterPro" id="IPR007527">
    <property type="entry name" value="Znf_SWIM"/>
</dbReference>
<dbReference type="GeneID" id="104759946"/>
<dbReference type="PANTHER" id="PTHR31973">
    <property type="entry name" value="POLYPROTEIN, PUTATIVE-RELATED"/>
    <property type="match status" value="1"/>
</dbReference>
<evidence type="ECO:0000256" key="1">
    <source>
        <dbReference type="ARBA" id="ARBA00022723"/>
    </source>
</evidence>
<reference evidence="7" key="2">
    <citation type="submission" date="2025-08" db="UniProtKB">
        <authorList>
            <consortium name="RefSeq"/>
        </authorList>
    </citation>
    <scope>IDENTIFICATION</scope>
    <source>
        <tissue evidence="7">Leaf</tissue>
    </source>
</reference>
<sequence>MHRGLIHGVATELPMAEHRACARHIYGNLKRDHKSDMLKPLFWRIASSYNKADYKENLSIFKEFDPQACKTLLRKDPSSWCRAFFRVGCCCADTHNNHTESYNRTLKIARRKPFVQMLELVRRDAMQRVANRSIIAEKEAAKFTKKARKELEKSCEEAQYCAMISSTGGEYEIVEFGIGYSVSLNKRECACRKWDLTGIPCRHAVCAIRELNLEVEDYISDYYLSEKWKGIYRRGLRPSPESRAKRRKLMATPQLEAQDQEEMGAALAAMEHEVQPEMGGALVAMEHQDQDDAEVQDVSSTAP</sequence>
<keyword evidence="1" id="KW-0479">Metal-binding</keyword>
<feature type="domain" description="SWIM-type" evidence="5">
    <location>
        <begin position="180"/>
        <end position="212"/>
    </location>
</feature>
<dbReference type="InterPro" id="IPR006564">
    <property type="entry name" value="Znf_PMZ"/>
</dbReference>
<protein>
    <submittedName>
        <fullName evidence="7">Uncharacterized protein LOC104759946</fullName>
    </submittedName>
</protein>
<accession>A0ABM0X5N6</accession>
<evidence type="ECO:0000259" key="5">
    <source>
        <dbReference type="PROSITE" id="PS50966"/>
    </source>
</evidence>
<evidence type="ECO:0000313" key="6">
    <source>
        <dbReference type="Proteomes" id="UP000694864"/>
    </source>
</evidence>
<dbReference type="SMART" id="SM00575">
    <property type="entry name" value="ZnF_PMZ"/>
    <property type="match status" value="1"/>
</dbReference>
<gene>
    <name evidence="7" type="primary">LOC104759946</name>
</gene>
<proteinExistence type="predicted"/>
<dbReference type="Pfam" id="PF04434">
    <property type="entry name" value="SWIM"/>
    <property type="match status" value="1"/>
</dbReference>
<dbReference type="PANTHER" id="PTHR31973:SF197">
    <property type="entry name" value="SWIM-TYPE DOMAIN-CONTAINING PROTEIN"/>
    <property type="match status" value="1"/>
</dbReference>
<dbReference type="RefSeq" id="XP_010481110.1">
    <property type="nucleotide sequence ID" value="XM_010482808.1"/>
</dbReference>
<dbReference type="Proteomes" id="UP000694864">
    <property type="component" value="Chromosome 17"/>
</dbReference>
<dbReference type="PROSITE" id="PS50966">
    <property type="entry name" value="ZF_SWIM"/>
    <property type="match status" value="1"/>
</dbReference>
<evidence type="ECO:0000256" key="3">
    <source>
        <dbReference type="ARBA" id="ARBA00022833"/>
    </source>
</evidence>
<name>A0ABM0X5N6_CAMSA</name>
<keyword evidence="2 4" id="KW-0863">Zinc-finger</keyword>
<organism evidence="6 7">
    <name type="scientific">Camelina sativa</name>
    <name type="common">False flax</name>
    <name type="synonym">Myagrum sativum</name>
    <dbReference type="NCBI Taxonomy" id="90675"/>
    <lineage>
        <taxon>Eukaryota</taxon>
        <taxon>Viridiplantae</taxon>
        <taxon>Streptophyta</taxon>
        <taxon>Embryophyta</taxon>
        <taxon>Tracheophyta</taxon>
        <taxon>Spermatophyta</taxon>
        <taxon>Magnoliopsida</taxon>
        <taxon>eudicotyledons</taxon>
        <taxon>Gunneridae</taxon>
        <taxon>Pentapetalae</taxon>
        <taxon>rosids</taxon>
        <taxon>malvids</taxon>
        <taxon>Brassicales</taxon>
        <taxon>Brassicaceae</taxon>
        <taxon>Camelineae</taxon>
        <taxon>Camelina</taxon>
    </lineage>
</organism>
<reference evidence="6" key="1">
    <citation type="journal article" date="2014" name="Nat. Commun.">
        <title>The emerging biofuel crop Camelina sativa retains a highly undifferentiated hexaploid genome structure.</title>
        <authorList>
            <person name="Kagale S."/>
            <person name="Koh C."/>
            <person name="Nixon J."/>
            <person name="Bollina V."/>
            <person name="Clarke W.E."/>
            <person name="Tuteja R."/>
            <person name="Spillane C."/>
            <person name="Robinson S.J."/>
            <person name="Links M.G."/>
            <person name="Clarke C."/>
            <person name="Higgins E.E."/>
            <person name="Huebert T."/>
            <person name="Sharpe A.G."/>
            <person name="Parkin I.A."/>
        </authorList>
    </citation>
    <scope>NUCLEOTIDE SEQUENCE [LARGE SCALE GENOMIC DNA]</scope>
    <source>
        <strain evidence="6">cv. DH55</strain>
    </source>
</reference>
<keyword evidence="6" id="KW-1185">Reference proteome</keyword>
<keyword evidence="3" id="KW-0862">Zinc</keyword>